<organism evidence="1 2">
    <name type="scientific">Trifolium medium</name>
    <dbReference type="NCBI Taxonomy" id="97028"/>
    <lineage>
        <taxon>Eukaryota</taxon>
        <taxon>Viridiplantae</taxon>
        <taxon>Streptophyta</taxon>
        <taxon>Embryophyta</taxon>
        <taxon>Tracheophyta</taxon>
        <taxon>Spermatophyta</taxon>
        <taxon>Magnoliopsida</taxon>
        <taxon>eudicotyledons</taxon>
        <taxon>Gunneridae</taxon>
        <taxon>Pentapetalae</taxon>
        <taxon>rosids</taxon>
        <taxon>fabids</taxon>
        <taxon>Fabales</taxon>
        <taxon>Fabaceae</taxon>
        <taxon>Papilionoideae</taxon>
        <taxon>50 kb inversion clade</taxon>
        <taxon>NPAAA clade</taxon>
        <taxon>Hologalegina</taxon>
        <taxon>IRL clade</taxon>
        <taxon>Trifolieae</taxon>
        <taxon>Trifolium</taxon>
    </lineage>
</organism>
<name>A0A392SG55_9FABA</name>
<feature type="non-terminal residue" evidence="1">
    <location>
        <position position="1"/>
    </location>
</feature>
<evidence type="ECO:0000313" key="2">
    <source>
        <dbReference type="Proteomes" id="UP000265520"/>
    </source>
</evidence>
<dbReference type="Proteomes" id="UP000265520">
    <property type="component" value="Unassembled WGS sequence"/>
</dbReference>
<reference evidence="1 2" key="1">
    <citation type="journal article" date="2018" name="Front. Plant Sci.">
        <title>Red Clover (Trifolium pratense) and Zigzag Clover (T. medium) - A Picture of Genomic Similarities and Differences.</title>
        <authorList>
            <person name="Dluhosova J."/>
            <person name="Istvanek J."/>
            <person name="Nedelnik J."/>
            <person name="Repkova J."/>
        </authorList>
    </citation>
    <scope>NUCLEOTIDE SEQUENCE [LARGE SCALE GENOMIC DNA]</scope>
    <source>
        <strain evidence="2">cv. 10/8</strain>
        <tissue evidence="1">Leaf</tissue>
    </source>
</reference>
<sequence length="29" mass="3159">SVSGLVGYTPKHGTLIDATRLPEGYKLER</sequence>
<accession>A0A392SG55</accession>
<protein>
    <submittedName>
        <fullName evidence="1">Uncharacterized protein</fullName>
    </submittedName>
</protein>
<evidence type="ECO:0000313" key="1">
    <source>
        <dbReference type="EMBL" id="MCI47878.1"/>
    </source>
</evidence>
<keyword evidence="2" id="KW-1185">Reference proteome</keyword>
<proteinExistence type="predicted"/>
<comment type="caution">
    <text evidence="1">The sequence shown here is derived from an EMBL/GenBank/DDBJ whole genome shotgun (WGS) entry which is preliminary data.</text>
</comment>
<dbReference type="AlphaFoldDB" id="A0A392SG55"/>
<dbReference type="EMBL" id="LXQA010378429">
    <property type="protein sequence ID" value="MCI47878.1"/>
    <property type="molecule type" value="Genomic_DNA"/>
</dbReference>